<proteinExistence type="inferred from homology"/>
<dbReference type="InterPro" id="IPR042099">
    <property type="entry name" value="ANL_N_sf"/>
</dbReference>
<evidence type="ECO:0000256" key="1">
    <source>
        <dbReference type="ARBA" id="ARBA00006432"/>
    </source>
</evidence>
<dbReference type="Gene3D" id="3.30.300.30">
    <property type="match status" value="1"/>
</dbReference>
<dbReference type="GO" id="GO:0006631">
    <property type="term" value="P:fatty acid metabolic process"/>
    <property type="evidence" value="ECO:0007669"/>
    <property type="project" value="TreeGrafter"/>
</dbReference>
<comment type="similarity">
    <text evidence="1">Belongs to the ATP-dependent AMP-binding enzyme family.</text>
</comment>
<dbReference type="InterPro" id="IPR025110">
    <property type="entry name" value="AMP-bd_C"/>
</dbReference>
<sequence>MVPMGSPGELWARGYIVMLGYWGDEAKTRETITADGWLKTGDQVILLESGHCKVVGRIKEAIIRGGDKIFPKEIEEFFLSHPDVVDTQAFGVSDARWGEEMCLYIRPKDGSSLTEEHMKTFCKGKTRPPMRERSRLESRPGVLMAVVPTAAGGVGLQSKGYARPSYWLETGSEPLSPLTFGQLIEWAAEEYADREVLVSVYEDLRLTFKEAKEKVP</sequence>
<reference evidence="4" key="1">
    <citation type="submission" date="2020-11" db="EMBL/GenBank/DDBJ databases">
        <authorList>
            <person name="Tran Van P."/>
        </authorList>
    </citation>
    <scope>NUCLEOTIDE SEQUENCE</scope>
</reference>
<accession>A0A7R8Z843</accession>
<feature type="domain" description="AMP-binding enzyme C-terminal" evidence="3">
    <location>
        <begin position="73"/>
        <end position="133"/>
    </location>
</feature>
<evidence type="ECO:0000313" key="4">
    <source>
        <dbReference type="EMBL" id="CAD7197878.1"/>
    </source>
</evidence>
<keyword evidence="2" id="KW-0436">Ligase</keyword>
<organism evidence="4">
    <name type="scientific">Timema douglasi</name>
    <name type="common">Walking stick</name>
    <dbReference type="NCBI Taxonomy" id="61478"/>
    <lineage>
        <taxon>Eukaryota</taxon>
        <taxon>Metazoa</taxon>
        <taxon>Ecdysozoa</taxon>
        <taxon>Arthropoda</taxon>
        <taxon>Hexapoda</taxon>
        <taxon>Insecta</taxon>
        <taxon>Pterygota</taxon>
        <taxon>Neoptera</taxon>
        <taxon>Polyneoptera</taxon>
        <taxon>Phasmatodea</taxon>
        <taxon>Timematodea</taxon>
        <taxon>Timematoidea</taxon>
        <taxon>Timematidae</taxon>
        <taxon>Timema</taxon>
    </lineage>
</organism>
<dbReference type="Pfam" id="PF13193">
    <property type="entry name" value="AMP-binding_C"/>
    <property type="match status" value="1"/>
</dbReference>
<dbReference type="AlphaFoldDB" id="A0A7R8Z843"/>
<dbReference type="InterPro" id="IPR045851">
    <property type="entry name" value="AMP-bd_C_sf"/>
</dbReference>
<name>A0A7R8Z843_TIMDO</name>
<dbReference type="EMBL" id="OA565880">
    <property type="protein sequence ID" value="CAD7197878.1"/>
    <property type="molecule type" value="Genomic_DNA"/>
</dbReference>
<dbReference type="Gene3D" id="3.40.50.12780">
    <property type="entry name" value="N-terminal domain of ligase-like"/>
    <property type="match status" value="1"/>
</dbReference>
<dbReference type="PANTHER" id="PTHR43201:SF5">
    <property type="entry name" value="MEDIUM-CHAIN ACYL-COA LIGASE ACSF2, MITOCHONDRIAL"/>
    <property type="match status" value="1"/>
</dbReference>
<dbReference type="PANTHER" id="PTHR43201">
    <property type="entry name" value="ACYL-COA SYNTHETASE"/>
    <property type="match status" value="1"/>
</dbReference>
<dbReference type="GO" id="GO:0031956">
    <property type="term" value="F:medium-chain fatty acid-CoA ligase activity"/>
    <property type="evidence" value="ECO:0007669"/>
    <property type="project" value="TreeGrafter"/>
</dbReference>
<evidence type="ECO:0000259" key="3">
    <source>
        <dbReference type="Pfam" id="PF13193"/>
    </source>
</evidence>
<dbReference type="SUPFAM" id="SSF56801">
    <property type="entry name" value="Acetyl-CoA synthetase-like"/>
    <property type="match status" value="1"/>
</dbReference>
<evidence type="ECO:0000256" key="2">
    <source>
        <dbReference type="ARBA" id="ARBA00022598"/>
    </source>
</evidence>
<protein>
    <recommendedName>
        <fullName evidence="3">AMP-binding enzyme C-terminal domain-containing protein</fullName>
    </recommendedName>
</protein>
<gene>
    <name evidence="4" type="ORF">TDIB3V08_LOCUS4173</name>
</gene>